<name>A0A218W858_PUNGR</name>
<sequence>MGSLALSSRDFCSRSKWFCHLASVQNDERLGRRRVSFDRGRSSGFTVRAVAQIEPKCRDHDDQVGDRAVVISCSEVGIAVGLDVRETSRRMKISRANRGIVPWNKGKKHSAETIQKIRERTRIAMQSPKEFNGSSLVVEIDLVIIALGCNETRMKIGAAVRIGWRRRREKMKVQATCFYAWQNLIAEASRKGLFVEKEMKWNSYNTLDEQLEKEWLESIEQRKSMPRLKGVQRASKSPEQKRRIAEAIAAKWADPDYRERVCSGMAKHHGTAVGSERKPRRRPVGIIKSTRQNLKKKTNETENASSTDNIKRSTVQRSNKPLYEDPLASSKLEMIKNIRSQRKAADSEIAEAVERARLLIAQAEKAAEALEFAATRSATAQASLLETRKLIAEAIELIEAVEKGEISSNENVSHGPSGGGTGLSGRVGYEKIKGSFEEPSHKWTVNGRQSLVSGNGVGFDFSKFTLQNVLNLDGQFTLSGSGEMDMSPNGTQGSLDSDQGEESPGPVRVTKKWVRGRLVEVVDEA</sequence>
<comment type="caution">
    <text evidence="4">The sequence shown here is derived from an EMBL/GenBank/DDBJ whole genome shotgun (WGS) entry which is preliminary data.</text>
</comment>
<evidence type="ECO:0000313" key="7">
    <source>
        <dbReference type="Proteomes" id="UP000233551"/>
    </source>
</evidence>
<evidence type="ECO:0000256" key="1">
    <source>
        <dbReference type="SAM" id="Coils"/>
    </source>
</evidence>
<dbReference type="PANTHER" id="PTHR34199">
    <property type="entry name" value="NUMOD3 MOTIF FAMILY PROTEIN, EXPRESSED"/>
    <property type="match status" value="1"/>
</dbReference>
<accession>A0A218W858</accession>
<reference evidence="4" key="2">
    <citation type="submission" date="2017-06" db="EMBL/GenBank/DDBJ databases">
        <title>The pomegranate genome and the genomics of punicalagin biosynthesis.</title>
        <authorList>
            <person name="Xu C."/>
        </authorList>
    </citation>
    <scope>NUCLEOTIDE SEQUENCE [LARGE SCALE GENOMIC DNA]</scope>
    <source>
        <tissue evidence="4">Fresh leaf</tissue>
    </source>
</reference>
<dbReference type="STRING" id="22663.A0A218W858"/>
<gene>
    <name evidence="4" type="ORF">CDL15_Pgr004863</name>
    <name evidence="5" type="ORF">CRG98_029186</name>
</gene>
<evidence type="ECO:0000313" key="5">
    <source>
        <dbReference type="EMBL" id="PKI50436.1"/>
    </source>
</evidence>
<dbReference type="EMBL" id="PGOL01002115">
    <property type="protein sequence ID" value="PKI50436.1"/>
    <property type="molecule type" value="Genomic_DNA"/>
</dbReference>
<organism evidence="4 6">
    <name type="scientific">Punica granatum</name>
    <name type="common">Pomegranate</name>
    <dbReference type="NCBI Taxonomy" id="22663"/>
    <lineage>
        <taxon>Eukaryota</taxon>
        <taxon>Viridiplantae</taxon>
        <taxon>Streptophyta</taxon>
        <taxon>Embryophyta</taxon>
        <taxon>Tracheophyta</taxon>
        <taxon>Spermatophyta</taxon>
        <taxon>Magnoliopsida</taxon>
        <taxon>eudicotyledons</taxon>
        <taxon>Gunneridae</taxon>
        <taxon>Pentapetalae</taxon>
        <taxon>rosids</taxon>
        <taxon>malvids</taxon>
        <taxon>Myrtales</taxon>
        <taxon>Lythraceae</taxon>
        <taxon>Punica</taxon>
    </lineage>
</organism>
<evidence type="ECO:0000256" key="2">
    <source>
        <dbReference type="SAM" id="MobiDB-lite"/>
    </source>
</evidence>
<dbReference type="InterPro" id="IPR003611">
    <property type="entry name" value="NUMOD3"/>
</dbReference>
<dbReference type="Proteomes" id="UP000197138">
    <property type="component" value="Unassembled WGS sequence"/>
</dbReference>
<feature type="region of interest" description="Disordered" evidence="2">
    <location>
        <begin position="480"/>
        <end position="509"/>
    </location>
</feature>
<dbReference type="Pfam" id="PF07460">
    <property type="entry name" value="NUMOD3"/>
    <property type="match status" value="1"/>
</dbReference>
<keyword evidence="1" id="KW-0175">Coiled coil</keyword>
<dbReference type="PANTHER" id="PTHR34199:SF2">
    <property type="entry name" value="NUMOD3 MOTIF FAMILY PROTEIN, EXPRESSED"/>
    <property type="match status" value="1"/>
</dbReference>
<reference evidence="6" key="1">
    <citation type="journal article" date="2017" name="Plant J.">
        <title>The pomegranate (Punica granatum L.) genome and the genomics of punicalagin biosynthesis.</title>
        <authorList>
            <person name="Qin G."/>
            <person name="Xu C."/>
            <person name="Ming R."/>
            <person name="Tang H."/>
            <person name="Guyot R."/>
            <person name="Kramer E.M."/>
            <person name="Hu Y."/>
            <person name="Yi X."/>
            <person name="Qi Y."/>
            <person name="Xu X."/>
            <person name="Gao Z."/>
            <person name="Pan H."/>
            <person name="Jian J."/>
            <person name="Tian Y."/>
            <person name="Yue Z."/>
            <person name="Xu Y."/>
        </authorList>
    </citation>
    <scope>NUCLEOTIDE SEQUENCE [LARGE SCALE GENOMIC DNA]</scope>
    <source>
        <strain evidence="6">cv. Dabenzi</strain>
    </source>
</reference>
<evidence type="ECO:0000313" key="4">
    <source>
        <dbReference type="EMBL" id="OWM68381.1"/>
    </source>
</evidence>
<protein>
    <recommendedName>
        <fullName evidence="3">Nuclease associated modular domain-containing protein</fullName>
    </recommendedName>
</protein>
<evidence type="ECO:0000313" key="6">
    <source>
        <dbReference type="Proteomes" id="UP000197138"/>
    </source>
</evidence>
<feature type="domain" description="Nuclease associated modular" evidence="3">
    <location>
        <begin position="90"/>
        <end position="118"/>
    </location>
</feature>
<proteinExistence type="predicted"/>
<dbReference type="GO" id="GO:0003677">
    <property type="term" value="F:DNA binding"/>
    <property type="evidence" value="ECO:0007669"/>
    <property type="project" value="InterPro"/>
</dbReference>
<feature type="compositionally biased region" description="Polar residues" evidence="2">
    <location>
        <begin position="488"/>
        <end position="497"/>
    </location>
</feature>
<keyword evidence="7" id="KW-1185">Reference proteome</keyword>
<dbReference type="Proteomes" id="UP000233551">
    <property type="component" value="Unassembled WGS sequence"/>
</dbReference>
<evidence type="ECO:0000259" key="3">
    <source>
        <dbReference type="Pfam" id="PF07460"/>
    </source>
</evidence>
<feature type="coiled-coil region" evidence="1">
    <location>
        <begin position="335"/>
        <end position="373"/>
    </location>
</feature>
<dbReference type="EMBL" id="MTKT01005034">
    <property type="protein sequence ID" value="OWM68381.1"/>
    <property type="molecule type" value="Genomic_DNA"/>
</dbReference>
<dbReference type="AlphaFoldDB" id="A0A218W858"/>
<reference evidence="5 7" key="3">
    <citation type="submission" date="2017-11" db="EMBL/GenBank/DDBJ databases">
        <title>De-novo sequencing of pomegranate (Punica granatum L.) genome.</title>
        <authorList>
            <person name="Akparov Z."/>
            <person name="Amiraslanov A."/>
            <person name="Hajiyeva S."/>
            <person name="Abbasov M."/>
            <person name="Kaur K."/>
            <person name="Hamwieh A."/>
            <person name="Solovyev V."/>
            <person name="Salamov A."/>
            <person name="Braich B."/>
            <person name="Kosarev P."/>
            <person name="Mahmoud A."/>
            <person name="Hajiyev E."/>
            <person name="Babayeva S."/>
            <person name="Izzatullayeva V."/>
            <person name="Mammadov A."/>
            <person name="Mammadov A."/>
            <person name="Sharifova S."/>
            <person name="Ojaghi J."/>
            <person name="Eynullazada K."/>
            <person name="Bayramov B."/>
            <person name="Abdulazimova A."/>
            <person name="Shahmuradov I."/>
        </authorList>
    </citation>
    <scope>NUCLEOTIDE SEQUENCE [LARGE SCALE GENOMIC DNA]</scope>
    <source>
        <strain evidence="5">AG2017</strain>
        <strain evidence="7">cv. AG2017</strain>
        <tissue evidence="5">Leaf</tissue>
    </source>
</reference>
<feature type="region of interest" description="Disordered" evidence="2">
    <location>
        <begin position="268"/>
        <end position="313"/>
    </location>
</feature>
<feature type="compositionally biased region" description="Polar residues" evidence="2">
    <location>
        <begin position="301"/>
        <end position="313"/>
    </location>
</feature>